<dbReference type="GO" id="GO:0005886">
    <property type="term" value="C:plasma membrane"/>
    <property type="evidence" value="ECO:0007669"/>
    <property type="project" value="UniProtKB-SubCell"/>
</dbReference>
<feature type="transmembrane region" description="Helical" evidence="6">
    <location>
        <begin position="101"/>
        <end position="130"/>
    </location>
</feature>
<evidence type="ECO:0000256" key="4">
    <source>
        <dbReference type="ARBA" id="ARBA00022989"/>
    </source>
</evidence>
<evidence type="ECO:0000256" key="3">
    <source>
        <dbReference type="ARBA" id="ARBA00022692"/>
    </source>
</evidence>
<evidence type="ECO:0000256" key="2">
    <source>
        <dbReference type="ARBA" id="ARBA00022475"/>
    </source>
</evidence>
<dbReference type="GO" id="GO:0022857">
    <property type="term" value="F:transmembrane transporter activity"/>
    <property type="evidence" value="ECO:0007669"/>
    <property type="project" value="InterPro"/>
</dbReference>
<feature type="transmembrane region" description="Helical" evidence="6">
    <location>
        <begin position="40"/>
        <end position="62"/>
    </location>
</feature>
<dbReference type="InterPro" id="IPR050367">
    <property type="entry name" value="APC_superfamily"/>
</dbReference>
<keyword evidence="4 6" id="KW-1133">Transmembrane helix</keyword>
<keyword evidence="2" id="KW-1003">Cell membrane</keyword>
<name>A0A7V0T6J5_UNCW3</name>
<evidence type="ECO:0000256" key="6">
    <source>
        <dbReference type="SAM" id="Phobius"/>
    </source>
</evidence>
<evidence type="ECO:0000256" key="1">
    <source>
        <dbReference type="ARBA" id="ARBA00004651"/>
    </source>
</evidence>
<evidence type="ECO:0000256" key="5">
    <source>
        <dbReference type="ARBA" id="ARBA00023136"/>
    </source>
</evidence>
<protein>
    <submittedName>
        <fullName evidence="7">Amino acid permease</fullName>
    </submittedName>
</protein>
<organism evidence="7">
    <name type="scientific">candidate division WOR-3 bacterium</name>
    <dbReference type="NCBI Taxonomy" id="2052148"/>
    <lineage>
        <taxon>Bacteria</taxon>
        <taxon>Bacteria division WOR-3</taxon>
    </lineage>
</organism>
<keyword evidence="3 6" id="KW-0812">Transmembrane</keyword>
<gene>
    <name evidence="7" type="ORF">ENN51_07510</name>
</gene>
<reference evidence="7" key="1">
    <citation type="journal article" date="2020" name="mSystems">
        <title>Genome- and Community-Level Interaction Insights into Carbon Utilization and Element Cycling Functions of Hydrothermarchaeota in Hydrothermal Sediment.</title>
        <authorList>
            <person name="Zhou Z."/>
            <person name="Liu Y."/>
            <person name="Xu W."/>
            <person name="Pan J."/>
            <person name="Luo Z.H."/>
            <person name="Li M."/>
        </authorList>
    </citation>
    <scope>NUCLEOTIDE SEQUENCE [LARGE SCALE GENOMIC DNA]</scope>
    <source>
        <strain evidence="7">SpSt-1182</strain>
    </source>
</reference>
<comment type="caution">
    <text evidence="7">The sequence shown here is derived from an EMBL/GenBank/DDBJ whole genome shotgun (WGS) entry which is preliminary data.</text>
</comment>
<dbReference type="Pfam" id="PF13520">
    <property type="entry name" value="AA_permease_2"/>
    <property type="match status" value="1"/>
</dbReference>
<accession>A0A7V0T6J5</accession>
<dbReference type="EMBL" id="DSBX01000278">
    <property type="protein sequence ID" value="HDR00111.1"/>
    <property type="molecule type" value="Genomic_DNA"/>
</dbReference>
<feature type="non-terminal residue" evidence="7">
    <location>
        <position position="137"/>
    </location>
</feature>
<evidence type="ECO:0000313" key="7">
    <source>
        <dbReference type="EMBL" id="HDR00111.1"/>
    </source>
</evidence>
<comment type="subcellular location">
    <subcellularLocation>
        <location evidence="1">Cell membrane</location>
        <topology evidence="1">Multi-pass membrane protein</topology>
    </subcellularLocation>
</comment>
<dbReference type="InterPro" id="IPR002293">
    <property type="entry name" value="AA/rel_permease1"/>
</dbReference>
<dbReference type="PANTHER" id="PTHR42770">
    <property type="entry name" value="AMINO ACID TRANSPORTER-RELATED"/>
    <property type="match status" value="1"/>
</dbReference>
<proteinExistence type="predicted"/>
<sequence>MRLRRGLNTLHLFALASGAMVSSGIFILPGLAFARAGPSVIVSYLLAGLLAGIGAFAIAELATAMPKAGGDYYFVTRGLGPAAGTIAGLLSWFSLSLKSAFALVGLGAFGVALLPFDPRLVGLVLCLVFLDINLFGV</sequence>
<feature type="transmembrane region" description="Helical" evidence="6">
    <location>
        <begin position="12"/>
        <end position="34"/>
    </location>
</feature>
<dbReference type="PANTHER" id="PTHR42770:SF7">
    <property type="entry name" value="MEMBRANE PROTEIN"/>
    <property type="match status" value="1"/>
</dbReference>
<dbReference type="Gene3D" id="1.20.1740.10">
    <property type="entry name" value="Amino acid/polyamine transporter I"/>
    <property type="match status" value="1"/>
</dbReference>
<keyword evidence="5 6" id="KW-0472">Membrane</keyword>
<dbReference type="Proteomes" id="UP000885672">
    <property type="component" value="Unassembled WGS sequence"/>
</dbReference>
<feature type="transmembrane region" description="Helical" evidence="6">
    <location>
        <begin position="74"/>
        <end position="95"/>
    </location>
</feature>
<dbReference type="AlphaFoldDB" id="A0A7V0T6J5"/>